<evidence type="ECO:0000313" key="1">
    <source>
        <dbReference type="EMBL" id="CAD77787.1"/>
    </source>
</evidence>
<reference evidence="1 2" key="1">
    <citation type="journal article" date="2003" name="Proc. Natl. Acad. Sci. U.S.A.">
        <title>Complete genome sequence of the marine planctomycete Pirellula sp. strain 1.</title>
        <authorList>
            <person name="Gloeckner F.O."/>
            <person name="Kube M."/>
            <person name="Bauer M."/>
            <person name="Teeling H."/>
            <person name="Lombardot T."/>
            <person name="Ludwig W."/>
            <person name="Gade D."/>
            <person name="Beck A."/>
            <person name="Borzym K."/>
            <person name="Heitmann K."/>
            <person name="Rabus R."/>
            <person name="Schlesner H."/>
            <person name="Amann R."/>
            <person name="Reinhardt R."/>
        </authorList>
    </citation>
    <scope>NUCLEOTIDE SEQUENCE [LARGE SCALE GENOMIC DNA]</scope>
    <source>
        <strain evidence="2">DSM 10527 / NCIMB 13988 / SH1</strain>
    </source>
</reference>
<accession>Q7UI27</accession>
<keyword evidence="2" id="KW-1185">Reference proteome</keyword>
<dbReference type="InParanoid" id="Q7UI27"/>
<dbReference type="KEGG" id="rba:RB12802"/>
<dbReference type="EnsemblBacteria" id="CAD77787">
    <property type="protein sequence ID" value="CAD77787"/>
    <property type="gene ID" value="RB12802"/>
</dbReference>
<gene>
    <name evidence="1" type="ordered locus">RB12802</name>
</gene>
<protein>
    <submittedName>
        <fullName evidence="1">Uncharacterized protein</fullName>
    </submittedName>
</protein>
<dbReference type="STRING" id="243090.RB12802"/>
<sequence>MVLQRVPLCPSCVHIGGQRATGCWWSRDILRWVFGGMGFPRPVRGAFRRQNRSRPAGLRDRPDSFRLICVSKRCVSGHL</sequence>
<dbReference type="EMBL" id="BX294155">
    <property type="protein sequence ID" value="CAD77787.1"/>
    <property type="molecule type" value="Genomic_DNA"/>
</dbReference>
<name>Q7UI27_RHOBA</name>
<dbReference type="AlphaFoldDB" id="Q7UI27"/>
<organism evidence="1 2">
    <name type="scientific">Rhodopirellula baltica (strain DSM 10527 / NCIMB 13988 / SH1)</name>
    <dbReference type="NCBI Taxonomy" id="243090"/>
    <lineage>
        <taxon>Bacteria</taxon>
        <taxon>Pseudomonadati</taxon>
        <taxon>Planctomycetota</taxon>
        <taxon>Planctomycetia</taxon>
        <taxon>Pirellulales</taxon>
        <taxon>Pirellulaceae</taxon>
        <taxon>Rhodopirellula</taxon>
    </lineage>
</organism>
<dbReference type="Proteomes" id="UP000001025">
    <property type="component" value="Chromosome"/>
</dbReference>
<proteinExistence type="predicted"/>
<dbReference type="HOGENOM" id="CLU_2603664_0_0_0"/>
<evidence type="ECO:0000313" key="2">
    <source>
        <dbReference type="Proteomes" id="UP000001025"/>
    </source>
</evidence>